<protein>
    <submittedName>
        <fullName evidence="3">Uncharacterized protein</fullName>
    </submittedName>
</protein>
<dbReference type="AlphaFoldDB" id="A0A8H6T715"/>
<feature type="region of interest" description="Disordered" evidence="1">
    <location>
        <begin position="80"/>
        <end position="198"/>
    </location>
</feature>
<dbReference type="EMBL" id="JACAZF010000002">
    <property type="protein sequence ID" value="KAF7312248.1"/>
    <property type="molecule type" value="Genomic_DNA"/>
</dbReference>
<comment type="caution">
    <text evidence="3">The sequence shown here is derived from an EMBL/GenBank/DDBJ whole genome shotgun (WGS) entry which is preliminary data.</text>
</comment>
<feature type="chain" id="PRO_5034852553" evidence="2">
    <location>
        <begin position="21"/>
        <end position="275"/>
    </location>
</feature>
<reference evidence="3" key="1">
    <citation type="submission" date="2020-05" db="EMBL/GenBank/DDBJ databases">
        <title>Mycena genomes resolve the evolution of fungal bioluminescence.</title>
        <authorList>
            <person name="Tsai I.J."/>
        </authorList>
    </citation>
    <scope>NUCLEOTIDE SEQUENCE</scope>
    <source>
        <strain evidence="3">171206Taipei</strain>
    </source>
</reference>
<sequence>MLLGLWVVLLLYSALQSVLCLPFEPENIARRQIVRARVIHIGDASPSPKSTMTVIISGAATSTPTGSAFTICVGFNPATTTTSSDSTTSSESLITTATSQPSPSSSTPLPSLPSVFSPISLSSSPPISLSRPPSQAVVATTTGKSPFSTISVDLSKPSATNTDDTNPEIPPPIPTSRPSGGSSGSSSSAPNPGLQKFTGSLGGLTAPAVTAVANDQFQVDGIGSLFNKVGEALNRSCAEQHNHCADAANASDDKSLSVGACDTQQHQCLSSNGLG</sequence>
<gene>
    <name evidence="3" type="ORF">MIND_00237800</name>
</gene>
<keyword evidence="4" id="KW-1185">Reference proteome</keyword>
<proteinExistence type="predicted"/>
<accession>A0A8H6T715</accession>
<organism evidence="3 4">
    <name type="scientific">Mycena indigotica</name>
    <dbReference type="NCBI Taxonomy" id="2126181"/>
    <lineage>
        <taxon>Eukaryota</taxon>
        <taxon>Fungi</taxon>
        <taxon>Dikarya</taxon>
        <taxon>Basidiomycota</taxon>
        <taxon>Agaricomycotina</taxon>
        <taxon>Agaricomycetes</taxon>
        <taxon>Agaricomycetidae</taxon>
        <taxon>Agaricales</taxon>
        <taxon>Marasmiineae</taxon>
        <taxon>Mycenaceae</taxon>
        <taxon>Mycena</taxon>
    </lineage>
</organism>
<evidence type="ECO:0000313" key="3">
    <source>
        <dbReference type="EMBL" id="KAF7312248.1"/>
    </source>
</evidence>
<name>A0A8H6T715_9AGAR</name>
<feature type="signal peptide" evidence="2">
    <location>
        <begin position="1"/>
        <end position="20"/>
    </location>
</feature>
<dbReference type="Proteomes" id="UP000636479">
    <property type="component" value="Unassembled WGS sequence"/>
</dbReference>
<evidence type="ECO:0000256" key="2">
    <source>
        <dbReference type="SAM" id="SignalP"/>
    </source>
</evidence>
<dbReference type="GeneID" id="59341777"/>
<keyword evidence="2" id="KW-0732">Signal</keyword>
<feature type="compositionally biased region" description="Low complexity" evidence="1">
    <location>
        <begin position="80"/>
        <end position="134"/>
    </location>
</feature>
<evidence type="ECO:0000256" key="1">
    <source>
        <dbReference type="SAM" id="MobiDB-lite"/>
    </source>
</evidence>
<evidence type="ECO:0000313" key="4">
    <source>
        <dbReference type="Proteomes" id="UP000636479"/>
    </source>
</evidence>
<dbReference type="OrthoDB" id="2507450at2759"/>
<dbReference type="RefSeq" id="XP_037224356.1">
    <property type="nucleotide sequence ID" value="XM_037359261.1"/>
</dbReference>
<feature type="compositionally biased region" description="Low complexity" evidence="1">
    <location>
        <begin position="176"/>
        <end position="193"/>
    </location>
</feature>
<feature type="compositionally biased region" description="Polar residues" evidence="1">
    <location>
        <begin position="137"/>
        <end position="164"/>
    </location>
</feature>